<dbReference type="SUPFAM" id="SSF49899">
    <property type="entry name" value="Concanavalin A-like lectins/glucanases"/>
    <property type="match status" value="1"/>
</dbReference>
<dbReference type="Pfam" id="PF00722">
    <property type="entry name" value="Glyco_hydro_16"/>
    <property type="match status" value="1"/>
</dbReference>
<keyword evidence="3" id="KW-0378">Hydrolase</keyword>
<sequence>MRFKNSFPFLLTILLFCSCEKESNGQSPEGNDKYTLVWADEFDYNGRPDPAKWTYEMGQRRNHEKQYYTDSLKNARVENGNLIIEGHKTRFLNPNFVDTNDADWKQNQKYLDYTSASISTEHLAEWKYGIIEVKAKLPKGVGQWPAIWMLGKNIDQVGWPKSGEIDIMEQVGYEPEVVHGTVHTETYNHTKGTQKGQTVFIDNPYDEFHVFAVEWTPEKIDFLLDGKVYFVFNNDNKSENEWPFDQPFYLKLNIAIGGDWGGIQGIDDSVFPQKMTVDYVRVYQKKK</sequence>
<name>A0AAE3EUL0_9FLAO</name>
<dbReference type="AlphaFoldDB" id="A0AAE3EUL0"/>
<accession>A0AAE3EUL0</accession>
<gene>
    <name evidence="3" type="ORF">K8352_07835</name>
</gene>
<evidence type="ECO:0000256" key="1">
    <source>
        <dbReference type="ARBA" id="ARBA00006865"/>
    </source>
</evidence>
<dbReference type="InterPro" id="IPR013320">
    <property type="entry name" value="ConA-like_dom_sf"/>
</dbReference>
<organism evidence="3 4">
    <name type="scientific">Cerina litoralis</name>
    <dbReference type="NCBI Taxonomy" id="2874477"/>
    <lineage>
        <taxon>Bacteria</taxon>
        <taxon>Pseudomonadati</taxon>
        <taxon>Bacteroidota</taxon>
        <taxon>Flavobacteriia</taxon>
        <taxon>Flavobacteriales</taxon>
        <taxon>Flavobacteriaceae</taxon>
        <taxon>Cerina</taxon>
    </lineage>
</organism>
<keyword evidence="4" id="KW-1185">Reference proteome</keyword>
<comment type="caution">
    <text evidence="3">The sequence shown here is derived from an EMBL/GenBank/DDBJ whole genome shotgun (WGS) entry which is preliminary data.</text>
</comment>
<dbReference type="RefSeq" id="WP_317901796.1">
    <property type="nucleotide sequence ID" value="NZ_JAIRBC010000009.1"/>
</dbReference>
<evidence type="ECO:0000313" key="4">
    <source>
        <dbReference type="Proteomes" id="UP001200642"/>
    </source>
</evidence>
<dbReference type="PANTHER" id="PTHR10963">
    <property type="entry name" value="GLYCOSYL HYDROLASE-RELATED"/>
    <property type="match status" value="1"/>
</dbReference>
<dbReference type="GO" id="GO:0004553">
    <property type="term" value="F:hydrolase activity, hydrolyzing O-glycosyl compounds"/>
    <property type="evidence" value="ECO:0007669"/>
    <property type="project" value="InterPro"/>
</dbReference>
<dbReference type="InterPro" id="IPR050546">
    <property type="entry name" value="Glycosyl_Hydrlase_16"/>
</dbReference>
<dbReference type="Proteomes" id="UP001200642">
    <property type="component" value="Unassembled WGS sequence"/>
</dbReference>
<dbReference type="CDD" id="cd08023">
    <property type="entry name" value="GH16_laminarinase_like"/>
    <property type="match status" value="1"/>
</dbReference>
<dbReference type="PROSITE" id="PS51257">
    <property type="entry name" value="PROKAR_LIPOPROTEIN"/>
    <property type="match status" value="1"/>
</dbReference>
<dbReference type="EMBL" id="JAIRBC010000009">
    <property type="protein sequence ID" value="MCG2460653.1"/>
    <property type="molecule type" value="Genomic_DNA"/>
</dbReference>
<evidence type="ECO:0000259" key="2">
    <source>
        <dbReference type="PROSITE" id="PS51762"/>
    </source>
</evidence>
<dbReference type="Gene3D" id="2.60.120.200">
    <property type="match status" value="1"/>
</dbReference>
<dbReference type="GO" id="GO:0005975">
    <property type="term" value="P:carbohydrate metabolic process"/>
    <property type="evidence" value="ECO:0007669"/>
    <property type="project" value="InterPro"/>
</dbReference>
<proteinExistence type="inferred from homology"/>
<comment type="similarity">
    <text evidence="1">Belongs to the glycosyl hydrolase 16 family.</text>
</comment>
<dbReference type="PROSITE" id="PS51762">
    <property type="entry name" value="GH16_2"/>
    <property type="match status" value="1"/>
</dbReference>
<evidence type="ECO:0000313" key="3">
    <source>
        <dbReference type="EMBL" id="MCG2460653.1"/>
    </source>
</evidence>
<protein>
    <submittedName>
        <fullName evidence="3">Glycoside hydrolase family 16 protein</fullName>
    </submittedName>
</protein>
<reference evidence="3" key="1">
    <citation type="submission" date="2023-02" db="EMBL/GenBank/DDBJ databases">
        <title>Genome of Flavobacteriaceae gen. nov. sp. strain F89.</title>
        <authorList>
            <person name="Wang Y."/>
        </authorList>
    </citation>
    <scope>NUCLEOTIDE SEQUENCE</scope>
    <source>
        <strain evidence="3">F89</strain>
    </source>
</reference>
<feature type="domain" description="GH16" evidence="2">
    <location>
        <begin position="21"/>
        <end position="287"/>
    </location>
</feature>
<dbReference type="PANTHER" id="PTHR10963:SF55">
    <property type="entry name" value="GLYCOSIDE HYDROLASE FAMILY 16 PROTEIN"/>
    <property type="match status" value="1"/>
</dbReference>
<dbReference type="InterPro" id="IPR000757">
    <property type="entry name" value="Beta-glucanase-like"/>
</dbReference>